<organism evidence="2">
    <name type="scientific">Ixodes ricinus</name>
    <name type="common">Common tick</name>
    <name type="synonym">Acarus ricinus</name>
    <dbReference type="NCBI Taxonomy" id="34613"/>
    <lineage>
        <taxon>Eukaryota</taxon>
        <taxon>Metazoa</taxon>
        <taxon>Ecdysozoa</taxon>
        <taxon>Arthropoda</taxon>
        <taxon>Chelicerata</taxon>
        <taxon>Arachnida</taxon>
        <taxon>Acari</taxon>
        <taxon>Parasitiformes</taxon>
        <taxon>Ixodida</taxon>
        <taxon>Ixodoidea</taxon>
        <taxon>Ixodidae</taxon>
        <taxon>Ixodinae</taxon>
        <taxon>Ixodes</taxon>
    </lineage>
</organism>
<feature type="region of interest" description="Disordered" evidence="1">
    <location>
        <begin position="46"/>
        <end position="65"/>
    </location>
</feature>
<dbReference type="AlphaFoldDB" id="A0A6B0UG39"/>
<reference evidence="2" key="1">
    <citation type="submission" date="2019-12" db="EMBL/GenBank/DDBJ databases">
        <title>An insight into the sialome of adult female Ixodes ricinus ticks feeding for 6 days.</title>
        <authorList>
            <person name="Perner J."/>
            <person name="Ribeiro J.M.C."/>
        </authorList>
    </citation>
    <scope>NUCLEOTIDE SEQUENCE</scope>
    <source>
        <strain evidence="2">Semi-engorged</strain>
        <tissue evidence="2">Salivary glands</tissue>
    </source>
</reference>
<proteinExistence type="predicted"/>
<accession>A0A6B0UG39</accession>
<protein>
    <submittedName>
        <fullName evidence="2">Putative secreted protein</fullName>
    </submittedName>
</protein>
<name>A0A6B0UG39_IXORI</name>
<evidence type="ECO:0000313" key="2">
    <source>
        <dbReference type="EMBL" id="MXU88105.1"/>
    </source>
</evidence>
<dbReference type="EMBL" id="GIFC01006022">
    <property type="protein sequence ID" value="MXU88105.1"/>
    <property type="molecule type" value="Transcribed_RNA"/>
</dbReference>
<sequence>MGLWRPVRVCGELLLPGGAGAGALPQPRPVPRPAHGFRGPRCRFPARQRRLPPHPAGLQPAGARPGARLPVEVPYRVPGHLPVLPERQAHALYCRLPTAA</sequence>
<feature type="region of interest" description="Disordered" evidence="1">
    <location>
        <begin position="19"/>
        <end position="38"/>
    </location>
</feature>
<evidence type="ECO:0000256" key="1">
    <source>
        <dbReference type="SAM" id="MobiDB-lite"/>
    </source>
</evidence>